<dbReference type="AlphaFoldDB" id="A0A9P4YCS9"/>
<protein>
    <submittedName>
        <fullName evidence="1">Uncharacterized protein</fullName>
    </submittedName>
</protein>
<proteinExistence type="predicted"/>
<reference evidence="1" key="1">
    <citation type="journal article" date="2020" name="Phytopathology">
        <title>Genome sequence of the chestnut blight fungus Cryphonectria parasitica EP155: A fundamental resource for an archetypical invasive plant pathogen.</title>
        <authorList>
            <person name="Crouch J.A."/>
            <person name="Dawe A."/>
            <person name="Aerts A."/>
            <person name="Barry K."/>
            <person name="Churchill A.C.L."/>
            <person name="Grimwood J."/>
            <person name="Hillman B."/>
            <person name="Milgroom M.G."/>
            <person name="Pangilinan J."/>
            <person name="Smith M."/>
            <person name="Salamov A."/>
            <person name="Schmutz J."/>
            <person name="Yadav J."/>
            <person name="Grigoriev I.V."/>
            <person name="Nuss D."/>
        </authorList>
    </citation>
    <scope>NUCLEOTIDE SEQUENCE</scope>
    <source>
        <strain evidence="1">EP155</strain>
    </source>
</reference>
<evidence type="ECO:0000313" key="2">
    <source>
        <dbReference type="Proteomes" id="UP000803844"/>
    </source>
</evidence>
<dbReference type="RefSeq" id="XP_040781241.1">
    <property type="nucleotide sequence ID" value="XM_040920019.1"/>
</dbReference>
<accession>A0A9P4YCS9</accession>
<sequence>MVQLRQGQDHIQQNPHPGVLRTRHRVLINGDVFLLGAVIDRSYYGDSRTHPRPSGCKIMEEEKSVLPGTSQGVGALETEYLKSRCPRHQPASMLSSRLQAPPSAEMISWTDKDRDGNLQKQDEEKACMCLWPISIAA</sequence>
<keyword evidence="2" id="KW-1185">Reference proteome</keyword>
<evidence type="ECO:0000313" key="1">
    <source>
        <dbReference type="EMBL" id="KAF3770280.1"/>
    </source>
</evidence>
<dbReference type="Proteomes" id="UP000803844">
    <property type="component" value="Unassembled WGS sequence"/>
</dbReference>
<comment type="caution">
    <text evidence="1">The sequence shown here is derived from an EMBL/GenBank/DDBJ whole genome shotgun (WGS) entry which is preliminary data.</text>
</comment>
<dbReference type="GeneID" id="63837148"/>
<dbReference type="EMBL" id="MU032344">
    <property type="protein sequence ID" value="KAF3770280.1"/>
    <property type="molecule type" value="Genomic_DNA"/>
</dbReference>
<gene>
    <name evidence="1" type="ORF">M406DRAFT_325730</name>
</gene>
<organism evidence="1 2">
    <name type="scientific">Cryphonectria parasitica (strain ATCC 38755 / EP155)</name>
    <dbReference type="NCBI Taxonomy" id="660469"/>
    <lineage>
        <taxon>Eukaryota</taxon>
        <taxon>Fungi</taxon>
        <taxon>Dikarya</taxon>
        <taxon>Ascomycota</taxon>
        <taxon>Pezizomycotina</taxon>
        <taxon>Sordariomycetes</taxon>
        <taxon>Sordariomycetidae</taxon>
        <taxon>Diaporthales</taxon>
        <taxon>Cryphonectriaceae</taxon>
        <taxon>Cryphonectria-Endothia species complex</taxon>
        <taxon>Cryphonectria</taxon>
    </lineage>
</organism>
<name>A0A9P4YCS9_CRYP1</name>